<accession>A0A6N8JIM2</accession>
<protein>
    <submittedName>
        <fullName evidence="1">Uncharacterized protein</fullName>
    </submittedName>
</protein>
<dbReference type="AlphaFoldDB" id="A0A6N8JIM2"/>
<organism evidence="1 2">
    <name type="scientific">Chitinophaga oryziterrae</name>
    <dbReference type="NCBI Taxonomy" id="1031224"/>
    <lineage>
        <taxon>Bacteria</taxon>
        <taxon>Pseudomonadati</taxon>
        <taxon>Bacteroidota</taxon>
        <taxon>Chitinophagia</taxon>
        <taxon>Chitinophagales</taxon>
        <taxon>Chitinophagaceae</taxon>
        <taxon>Chitinophaga</taxon>
    </lineage>
</organism>
<reference evidence="1 2" key="1">
    <citation type="submission" date="2019-12" db="EMBL/GenBank/DDBJ databases">
        <title>The draft genomic sequence of strain Chitinophaga oryziterrae JCM 16595.</title>
        <authorList>
            <person name="Zhang X."/>
        </authorList>
    </citation>
    <scope>NUCLEOTIDE SEQUENCE [LARGE SCALE GENOMIC DNA]</scope>
    <source>
        <strain evidence="1 2">JCM 16595</strain>
    </source>
</reference>
<dbReference type="Proteomes" id="UP000468388">
    <property type="component" value="Unassembled WGS sequence"/>
</dbReference>
<sequence length="256" mass="29460">MNIEIFEVTNAEFDLIRPHFEVNAKALANQTQFVGKDGELIPKPAKEWFWGGYDQSKFLKAVIDEETYIIGAGNIITGVISEVLPEACQKYPNSFGTRNAHSVIEAIFETRPELGYSDMTTYEQHLSTEQFAMVFKLEKDGSVNHNVLRLDLFRMIKEEKDNPGKYEFIGGLMHLLKHFKFEGHSLSTNIGENELVHPNQVIGMIIKCFFESTHIYEEGKKSFTTVTSWSNNKEIICSFYPEQDIEVYFLNTMYLK</sequence>
<proteinExistence type="predicted"/>
<evidence type="ECO:0000313" key="2">
    <source>
        <dbReference type="Proteomes" id="UP000468388"/>
    </source>
</evidence>
<dbReference type="OrthoDB" id="1448182at2"/>
<keyword evidence="2" id="KW-1185">Reference proteome</keyword>
<dbReference type="RefSeq" id="WP_157303855.1">
    <property type="nucleotide sequence ID" value="NZ_BAAAZB010000018.1"/>
</dbReference>
<name>A0A6N8JIM2_9BACT</name>
<comment type="caution">
    <text evidence="1">The sequence shown here is derived from an EMBL/GenBank/DDBJ whole genome shotgun (WGS) entry which is preliminary data.</text>
</comment>
<dbReference type="EMBL" id="WRXO01000015">
    <property type="protein sequence ID" value="MVT45070.1"/>
    <property type="molecule type" value="Genomic_DNA"/>
</dbReference>
<gene>
    <name evidence="1" type="ORF">GO495_31070</name>
</gene>
<evidence type="ECO:0000313" key="1">
    <source>
        <dbReference type="EMBL" id="MVT45070.1"/>
    </source>
</evidence>